<keyword evidence="5" id="KW-0677">Repeat</keyword>
<dbReference type="Proteomes" id="UP000031036">
    <property type="component" value="Unassembled WGS sequence"/>
</dbReference>
<evidence type="ECO:0000313" key="10">
    <source>
        <dbReference type="Proteomes" id="UP000031036"/>
    </source>
</evidence>
<dbReference type="GO" id="GO:0043161">
    <property type="term" value="P:proteasome-mediated ubiquitin-dependent protein catabolic process"/>
    <property type="evidence" value="ECO:0007669"/>
    <property type="project" value="TreeGrafter"/>
</dbReference>
<accession>A0A0B2VX25</accession>
<dbReference type="SMART" id="SM00320">
    <property type="entry name" value="WD40"/>
    <property type="match status" value="7"/>
</dbReference>
<dbReference type="Gene3D" id="2.130.10.10">
    <property type="entry name" value="YVTN repeat-like/Quinoprotein amine dehydrogenase"/>
    <property type="match status" value="1"/>
</dbReference>
<proteinExistence type="inferred from homology"/>
<dbReference type="OrthoDB" id="10265988at2759"/>
<comment type="caution">
    <text evidence="9">The sequence shown here is derived from an EMBL/GenBank/DDBJ whole genome shotgun (WGS) entry which is preliminary data.</text>
</comment>
<dbReference type="EMBL" id="JPKZ01000639">
    <property type="protein sequence ID" value="KHN86203.1"/>
    <property type="molecule type" value="Genomic_DNA"/>
</dbReference>
<dbReference type="PANTHER" id="PTHR19849:SF0">
    <property type="entry name" value="PHOSPHOLIPASE A-2-ACTIVATING PROTEIN"/>
    <property type="match status" value="1"/>
</dbReference>
<dbReference type="GO" id="GO:0010992">
    <property type="term" value="P:ubiquitin recycling"/>
    <property type="evidence" value="ECO:0007669"/>
    <property type="project" value="TreeGrafter"/>
</dbReference>
<evidence type="ECO:0000256" key="3">
    <source>
        <dbReference type="ARBA" id="ARBA00022490"/>
    </source>
</evidence>
<dbReference type="Gene3D" id="3.10.20.870">
    <property type="entry name" value="PFU (PLAA family ubiquitin binding), C-terminal domain"/>
    <property type="match status" value="2"/>
</dbReference>
<evidence type="ECO:0000259" key="8">
    <source>
        <dbReference type="PROSITE" id="PS51396"/>
    </source>
</evidence>
<dbReference type="InterPro" id="IPR013535">
    <property type="entry name" value="PUL_dom"/>
</dbReference>
<evidence type="ECO:0000259" key="7">
    <source>
        <dbReference type="PROSITE" id="PS51394"/>
    </source>
</evidence>
<dbReference type="PANTHER" id="PTHR19849">
    <property type="entry name" value="PHOSPHOLIPASE A-2-ACTIVATING PROTEIN"/>
    <property type="match status" value="1"/>
</dbReference>
<evidence type="ECO:0000256" key="4">
    <source>
        <dbReference type="ARBA" id="ARBA00022574"/>
    </source>
</evidence>
<comment type="similarity">
    <text evidence="2">Belongs to the WD repeat PLAP family.</text>
</comment>
<dbReference type="SUPFAM" id="SSF50978">
    <property type="entry name" value="WD40 repeat-like"/>
    <property type="match status" value="1"/>
</dbReference>
<dbReference type="AlphaFoldDB" id="A0A0B2VX25"/>
<evidence type="ECO:0000256" key="5">
    <source>
        <dbReference type="ARBA" id="ARBA00022737"/>
    </source>
</evidence>
<dbReference type="InterPro" id="IPR011989">
    <property type="entry name" value="ARM-like"/>
</dbReference>
<dbReference type="InterPro" id="IPR036322">
    <property type="entry name" value="WD40_repeat_dom_sf"/>
</dbReference>
<dbReference type="GO" id="GO:0005634">
    <property type="term" value="C:nucleus"/>
    <property type="evidence" value="ECO:0007669"/>
    <property type="project" value="TreeGrafter"/>
</dbReference>
<dbReference type="PROSITE" id="PS51396">
    <property type="entry name" value="PUL"/>
    <property type="match status" value="1"/>
</dbReference>
<feature type="domain" description="PFU" evidence="7">
    <location>
        <begin position="492"/>
        <end position="585"/>
    </location>
</feature>
<dbReference type="InterPro" id="IPR038122">
    <property type="entry name" value="PFU_sf"/>
</dbReference>
<protein>
    <submittedName>
        <fullName evidence="9">Phospholipase A-2-activating protein</fullName>
    </submittedName>
</protein>
<dbReference type="PROSITE" id="PS51394">
    <property type="entry name" value="PFU"/>
    <property type="match status" value="1"/>
</dbReference>
<dbReference type="Pfam" id="PF09070">
    <property type="entry name" value="PFU"/>
    <property type="match status" value="2"/>
</dbReference>
<dbReference type="OMA" id="CCLRFYL"/>
<dbReference type="Pfam" id="PF00400">
    <property type="entry name" value="WD40"/>
    <property type="match status" value="3"/>
</dbReference>
<keyword evidence="3" id="KW-0963">Cytoplasm</keyword>
<dbReference type="STRING" id="6265.A0A0B2VX25"/>
<dbReference type="InterPro" id="IPR015155">
    <property type="entry name" value="PFU"/>
</dbReference>
<dbReference type="GO" id="GO:0005737">
    <property type="term" value="C:cytoplasm"/>
    <property type="evidence" value="ECO:0007669"/>
    <property type="project" value="UniProtKB-SubCell"/>
</dbReference>
<dbReference type="Pfam" id="PF08324">
    <property type="entry name" value="PUL"/>
    <property type="match status" value="1"/>
</dbReference>
<name>A0A0B2VX25_TOXCA</name>
<gene>
    <name evidence="9" type="primary">Plaa</name>
    <name evidence="9" type="ORF">Tcan_03334</name>
</gene>
<sequence length="925" mass="101385">MQVNQGIYKTSQAASNTAARSARRASCLGMLWDLSAIELKKPHIGIYKTSQAASNTAARSARRASCLGMLWDLSAIELKKPHIEQMDDSSGTIEGRNVGGANKSFMLSRIIAAHAGDVKGVSETSAGLIVTGSRDGSVKTFLLREGNYSEVLSIEQPQKIAVNALAVYESCNGWLLFVGRKDGSVAVFASDRTEPLRTLRKHQLNVCALHVDPVNKILISGSWDSKAVVWPITEIVDNKEFNAFELVAHKMSVWAVASCVDMPGYYLTGSADMTIKFWKGDSELITFSGHRDVVRCITVISSRRFLSASNDSTIRLWDLVDKCCVHSYSSQPGEYIYNMSLFCMDGGRMLTNCGESGFVELWDVGNEGELRHSQILHTPAYSIWCLCALLNGDIAAGADDGSVYVFTRDASRKATSAQFEILEAGITKKIAEMETARATQEVVKINVTLEHGQGNMVLTYKKGTDPADAAQAFITENNLSPAYLDEIVEYMKANIPELRSSNSGQVLGSGPSRPELGDGSQWDYTFNVNTEDGRTLKLQYNVGEDTNWAAQRFVEKYNLPVKFLPKISALLQAQLPGLSVCENSGSFVDPLTGEGRYVPGAESANVGWRAIDPLTGEGRYVPSATNDAALMPNACLPHDRKRPRGELVPLREYFRFGIEQTSSKAITTLKEFNKIQCDHRLTEQQVKALEEVMNHSTFEVSDVHVAAFDAGLQWSTDTILPIVDAFRLALLNRQLNKIYCSIKREEGREPRGTMALSRLTALLIDSTSDAVRVLSCRAIANAAVHEWGRHMLMDDLSTNISALLSQLSSHKSALQFAACSALANLALLLLKHTESGHIAELGPREDMILLVIKTLGETQNFGDFTEGAQIRLLQTVATLMWGDDALIKLAKARNIVAIANRMKDAVVNEAGKTIARDIVEMAYAV</sequence>
<dbReference type="InterPro" id="IPR015943">
    <property type="entry name" value="WD40/YVTN_repeat-like_dom_sf"/>
</dbReference>
<keyword evidence="4 6" id="KW-0853">WD repeat</keyword>
<evidence type="ECO:0000256" key="2">
    <source>
        <dbReference type="ARBA" id="ARBA00008495"/>
    </source>
</evidence>
<dbReference type="GO" id="GO:0043130">
    <property type="term" value="F:ubiquitin binding"/>
    <property type="evidence" value="ECO:0007669"/>
    <property type="project" value="TreeGrafter"/>
</dbReference>
<evidence type="ECO:0000256" key="1">
    <source>
        <dbReference type="ARBA" id="ARBA00004496"/>
    </source>
</evidence>
<dbReference type="PROSITE" id="PS50082">
    <property type="entry name" value="WD_REPEATS_2"/>
    <property type="match status" value="2"/>
</dbReference>
<dbReference type="PROSITE" id="PS50294">
    <property type="entry name" value="WD_REPEATS_REGION"/>
    <property type="match status" value="1"/>
</dbReference>
<organism evidence="9 10">
    <name type="scientific">Toxocara canis</name>
    <name type="common">Canine roundworm</name>
    <dbReference type="NCBI Taxonomy" id="6265"/>
    <lineage>
        <taxon>Eukaryota</taxon>
        <taxon>Metazoa</taxon>
        <taxon>Ecdysozoa</taxon>
        <taxon>Nematoda</taxon>
        <taxon>Chromadorea</taxon>
        <taxon>Rhabditida</taxon>
        <taxon>Spirurina</taxon>
        <taxon>Ascaridomorpha</taxon>
        <taxon>Ascaridoidea</taxon>
        <taxon>Toxocaridae</taxon>
        <taxon>Toxocara</taxon>
    </lineage>
</organism>
<comment type="subcellular location">
    <subcellularLocation>
        <location evidence="1">Cytoplasm</location>
    </subcellularLocation>
</comment>
<dbReference type="SUPFAM" id="SSF48371">
    <property type="entry name" value="ARM repeat"/>
    <property type="match status" value="1"/>
</dbReference>
<keyword evidence="10" id="KW-1185">Reference proteome</keyword>
<feature type="repeat" description="WD" evidence="6">
    <location>
        <begin position="287"/>
        <end position="319"/>
    </location>
</feature>
<reference evidence="9 10" key="1">
    <citation type="submission" date="2014-11" db="EMBL/GenBank/DDBJ databases">
        <title>Genetic blueprint of the zoonotic pathogen Toxocara canis.</title>
        <authorList>
            <person name="Zhu X.-Q."/>
            <person name="Korhonen P.K."/>
            <person name="Cai H."/>
            <person name="Young N.D."/>
            <person name="Nejsum P."/>
            <person name="von Samson-Himmelstjerna G."/>
            <person name="Boag P.R."/>
            <person name="Tan P."/>
            <person name="Li Q."/>
            <person name="Min J."/>
            <person name="Yang Y."/>
            <person name="Wang X."/>
            <person name="Fang X."/>
            <person name="Hall R.S."/>
            <person name="Hofmann A."/>
            <person name="Sternberg P.W."/>
            <person name="Jex A.R."/>
            <person name="Gasser R.B."/>
        </authorList>
    </citation>
    <scope>NUCLEOTIDE SEQUENCE [LARGE SCALE GENOMIC DNA]</scope>
    <source>
        <strain evidence="9">PN_DK_2014</strain>
    </source>
</reference>
<dbReference type="Gene3D" id="1.25.10.10">
    <property type="entry name" value="Leucine-rich Repeat Variant"/>
    <property type="match status" value="1"/>
</dbReference>
<dbReference type="InterPro" id="IPR001680">
    <property type="entry name" value="WD40_rpt"/>
</dbReference>
<dbReference type="InterPro" id="IPR016024">
    <property type="entry name" value="ARM-type_fold"/>
</dbReference>
<feature type="domain" description="PUL" evidence="8">
    <location>
        <begin position="646"/>
        <end position="921"/>
    </location>
</feature>
<evidence type="ECO:0000313" key="9">
    <source>
        <dbReference type="EMBL" id="KHN86203.1"/>
    </source>
</evidence>
<feature type="repeat" description="WD" evidence="6">
    <location>
        <begin position="199"/>
        <end position="230"/>
    </location>
</feature>
<dbReference type="CDD" id="cd00200">
    <property type="entry name" value="WD40"/>
    <property type="match status" value="1"/>
</dbReference>
<evidence type="ECO:0000256" key="6">
    <source>
        <dbReference type="PROSITE-ProRule" id="PRU00221"/>
    </source>
</evidence>